<gene>
    <name evidence="13" type="ORF">ABUE30_10320</name>
</gene>
<keyword evidence="10" id="KW-0472">Membrane</keyword>
<proteinExistence type="predicted"/>
<organism evidence="13 14">
    <name type="scientific">Celerinatantimonas yamalensis</name>
    <dbReference type="NCBI Taxonomy" id="559956"/>
    <lineage>
        <taxon>Bacteria</taxon>
        <taxon>Pseudomonadati</taxon>
        <taxon>Pseudomonadota</taxon>
        <taxon>Gammaproteobacteria</taxon>
        <taxon>Celerinatantimonadaceae</taxon>
        <taxon>Celerinatantimonas</taxon>
    </lineage>
</organism>
<evidence type="ECO:0000256" key="9">
    <source>
        <dbReference type="ARBA" id="ARBA00023012"/>
    </source>
</evidence>
<keyword evidence="6 10" id="KW-0812">Transmembrane</keyword>
<dbReference type="EC" id="2.7.13.3" evidence="3"/>
<comment type="caution">
    <text evidence="13">The sequence shown here is derived from an EMBL/GenBank/DDBJ whole genome shotgun (WGS) entry which is preliminary data.</text>
</comment>
<dbReference type="Pfam" id="PF02518">
    <property type="entry name" value="HATPase_c"/>
    <property type="match status" value="1"/>
</dbReference>
<dbReference type="InterPro" id="IPR005467">
    <property type="entry name" value="His_kinase_dom"/>
</dbReference>
<evidence type="ECO:0000259" key="11">
    <source>
        <dbReference type="PROSITE" id="PS50109"/>
    </source>
</evidence>
<dbReference type="EMBL" id="JBEQCT010000004">
    <property type="protein sequence ID" value="MFM2485449.1"/>
    <property type="molecule type" value="Genomic_DNA"/>
</dbReference>
<dbReference type="InterPro" id="IPR003660">
    <property type="entry name" value="HAMP_dom"/>
</dbReference>
<dbReference type="InterPro" id="IPR050428">
    <property type="entry name" value="TCS_sensor_his_kinase"/>
</dbReference>
<evidence type="ECO:0000256" key="4">
    <source>
        <dbReference type="ARBA" id="ARBA00022553"/>
    </source>
</evidence>
<dbReference type="Gene3D" id="6.10.340.10">
    <property type="match status" value="1"/>
</dbReference>
<name>A0ABW9G6Z1_9GAMM</name>
<dbReference type="InterPro" id="IPR003661">
    <property type="entry name" value="HisK_dim/P_dom"/>
</dbReference>
<accession>A0ABW9G6Z1</accession>
<sequence>MRRIKTARQLTFRYFSLVAIAIIVIHLSVFDSTMEGLEFLYAKNQIYAAKQLAQQELRLDQSSKRSFFIQPYTHVYIGDESVPKTFTLAADFPAEQIKVVYDHMNPPNEHFALKTKLLYHGKLTTAYLINFDNDYELTEGEILWTQSRQVLLSLALLIASLVVVLRISMRLTSPLTTLADELKKRGGQDFSPLELPKGSSTQELLQLVNSINAYRQHIAELMERERSFNRYASHELRTPLTVIKGAIALLDKNPDPNSIKRQSLRLKHASDEMNDFVTTLLSLTREEDVNALSDREISEQELANIAIEHEYLLQEKPVSWHIELIEPVSLVIPETSLKILLGNLVKNAFACTEQGSVRIIADRQKFQVIDTGIGLESQARSGQGFGLGLLIVRDICHKFGWQFSLNAIPSGGCQAMILLHPESTQKTSDIPS</sequence>
<evidence type="ECO:0000256" key="8">
    <source>
        <dbReference type="ARBA" id="ARBA00022989"/>
    </source>
</evidence>
<comment type="catalytic activity">
    <reaction evidence="1">
        <text>ATP + protein L-histidine = ADP + protein N-phospho-L-histidine.</text>
        <dbReference type="EC" id="2.7.13.3"/>
    </reaction>
</comment>
<dbReference type="PROSITE" id="PS50885">
    <property type="entry name" value="HAMP"/>
    <property type="match status" value="1"/>
</dbReference>
<dbReference type="Gene3D" id="1.10.287.130">
    <property type="match status" value="1"/>
</dbReference>
<dbReference type="CDD" id="cd00082">
    <property type="entry name" value="HisKA"/>
    <property type="match status" value="1"/>
</dbReference>
<evidence type="ECO:0000313" key="13">
    <source>
        <dbReference type="EMBL" id="MFM2485449.1"/>
    </source>
</evidence>
<feature type="transmembrane region" description="Helical" evidence="10">
    <location>
        <begin position="12"/>
        <end position="30"/>
    </location>
</feature>
<comment type="subcellular location">
    <subcellularLocation>
        <location evidence="2">Membrane</location>
    </subcellularLocation>
</comment>
<evidence type="ECO:0000256" key="6">
    <source>
        <dbReference type="ARBA" id="ARBA00022692"/>
    </source>
</evidence>
<evidence type="ECO:0000256" key="7">
    <source>
        <dbReference type="ARBA" id="ARBA00022777"/>
    </source>
</evidence>
<dbReference type="SMART" id="SM00388">
    <property type="entry name" value="HisKA"/>
    <property type="match status" value="1"/>
</dbReference>
<dbReference type="Proteomes" id="UP001629953">
    <property type="component" value="Unassembled WGS sequence"/>
</dbReference>
<feature type="domain" description="HAMP" evidence="12">
    <location>
        <begin position="169"/>
        <end position="223"/>
    </location>
</feature>
<dbReference type="SUPFAM" id="SSF47384">
    <property type="entry name" value="Homodimeric domain of signal transducing histidine kinase"/>
    <property type="match status" value="1"/>
</dbReference>
<keyword evidence="5" id="KW-0808">Transferase</keyword>
<dbReference type="SUPFAM" id="SSF55874">
    <property type="entry name" value="ATPase domain of HSP90 chaperone/DNA topoisomerase II/histidine kinase"/>
    <property type="match status" value="1"/>
</dbReference>
<keyword evidence="7 13" id="KW-0418">Kinase</keyword>
<evidence type="ECO:0000256" key="2">
    <source>
        <dbReference type="ARBA" id="ARBA00004370"/>
    </source>
</evidence>
<dbReference type="RefSeq" id="WP_408623684.1">
    <property type="nucleotide sequence ID" value="NZ_JBEQCT010000004.1"/>
</dbReference>
<dbReference type="InterPro" id="IPR036097">
    <property type="entry name" value="HisK_dim/P_sf"/>
</dbReference>
<evidence type="ECO:0000256" key="3">
    <source>
        <dbReference type="ARBA" id="ARBA00012438"/>
    </source>
</evidence>
<dbReference type="SMART" id="SM00387">
    <property type="entry name" value="HATPase_c"/>
    <property type="match status" value="1"/>
</dbReference>
<evidence type="ECO:0000256" key="10">
    <source>
        <dbReference type="SAM" id="Phobius"/>
    </source>
</evidence>
<keyword evidence="4" id="KW-0597">Phosphoprotein</keyword>
<dbReference type="PANTHER" id="PTHR45436">
    <property type="entry name" value="SENSOR HISTIDINE KINASE YKOH"/>
    <property type="match status" value="1"/>
</dbReference>
<dbReference type="PROSITE" id="PS50109">
    <property type="entry name" value="HIS_KIN"/>
    <property type="match status" value="1"/>
</dbReference>
<feature type="domain" description="Histidine kinase" evidence="11">
    <location>
        <begin position="231"/>
        <end position="423"/>
    </location>
</feature>
<reference evidence="13 14" key="1">
    <citation type="journal article" date="2013" name="Int. J. Syst. Evol. Microbiol.">
        <title>Celerinatantimonas yamalensis sp. nov., a cold-adapted diazotrophic bacterium from a cold permafrost brine.</title>
        <authorList>
            <person name="Shcherbakova V."/>
            <person name="Chuvilskaya N."/>
            <person name="Rivkina E."/>
            <person name="Demidov N."/>
            <person name="Uchaeva V."/>
            <person name="Suetin S."/>
            <person name="Suzina N."/>
            <person name="Gilichinsky D."/>
        </authorList>
    </citation>
    <scope>NUCLEOTIDE SEQUENCE [LARGE SCALE GENOMIC DNA]</scope>
    <source>
        <strain evidence="13 14">C7</strain>
    </source>
</reference>
<evidence type="ECO:0000313" key="14">
    <source>
        <dbReference type="Proteomes" id="UP001629953"/>
    </source>
</evidence>
<dbReference type="InterPro" id="IPR003594">
    <property type="entry name" value="HATPase_dom"/>
</dbReference>
<dbReference type="Gene3D" id="3.30.565.10">
    <property type="entry name" value="Histidine kinase-like ATPase, C-terminal domain"/>
    <property type="match status" value="1"/>
</dbReference>
<keyword evidence="8 10" id="KW-1133">Transmembrane helix</keyword>
<keyword evidence="14" id="KW-1185">Reference proteome</keyword>
<dbReference type="GO" id="GO:0016301">
    <property type="term" value="F:kinase activity"/>
    <property type="evidence" value="ECO:0007669"/>
    <property type="project" value="UniProtKB-KW"/>
</dbReference>
<evidence type="ECO:0000259" key="12">
    <source>
        <dbReference type="PROSITE" id="PS50885"/>
    </source>
</evidence>
<evidence type="ECO:0000256" key="5">
    <source>
        <dbReference type="ARBA" id="ARBA00022679"/>
    </source>
</evidence>
<evidence type="ECO:0000256" key="1">
    <source>
        <dbReference type="ARBA" id="ARBA00000085"/>
    </source>
</evidence>
<keyword evidence="9" id="KW-0902">Two-component regulatory system</keyword>
<dbReference type="Pfam" id="PF00512">
    <property type="entry name" value="HisKA"/>
    <property type="match status" value="1"/>
</dbReference>
<dbReference type="InterPro" id="IPR036890">
    <property type="entry name" value="HATPase_C_sf"/>
</dbReference>
<protein>
    <recommendedName>
        <fullName evidence="3">histidine kinase</fullName>
        <ecNumber evidence="3">2.7.13.3</ecNumber>
    </recommendedName>
</protein>
<dbReference type="PANTHER" id="PTHR45436:SF16">
    <property type="entry name" value="HISTIDINE KINASE"/>
    <property type="match status" value="1"/>
</dbReference>